<reference evidence="9 10" key="1">
    <citation type="submission" date="2012-07" db="EMBL/GenBank/DDBJ databases">
        <title>Draft genome sequence of Desulfovibrio magneticus str. Maddingley MBC34 obtained from a metagenomic sequence of a methanogenic enrichment isolated from coal-seam formation water in Victoria, Australia.</title>
        <authorList>
            <person name="Greenfield P."/>
            <person name="Hendry P."/>
            <person name="Li D."/>
            <person name="Rosewarne C.P."/>
            <person name="Tran-Dinh N."/>
            <person name="Elbourne L.D.H."/>
            <person name="Paulsen I.T."/>
            <person name="Midgley D.J."/>
        </authorList>
    </citation>
    <scope>NUCLEOTIDE SEQUENCE [LARGE SCALE GENOMIC DNA]</scope>
    <source>
        <strain evidence="10">Maddingley MBC34</strain>
    </source>
</reference>
<dbReference type="InterPro" id="IPR006148">
    <property type="entry name" value="Glc/Gal-6P_isomerase"/>
</dbReference>
<dbReference type="Pfam" id="PF01182">
    <property type="entry name" value="Glucosamine_iso"/>
    <property type="match status" value="1"/>
</dbReference>
<dbReference type="SUPFAM" id="SSF100950">
    <property type="entry name" value="NagB/RpiA/CoA transferase-like"/>
    <property type="match status" value="1"/>
</dbReference>
<dbReference type="PANTHER" id="PTHR11054">
    <property type="entry name" value="6-PHOSPHOGLUCONOLACTONASE"/>
    <property type="match status" value="1"/>
</dbReference>
<dbReference type="UniPathway" id="UPA00115">
    <property type="reaction ID" value="UER00409"/>
</dbReference>
<dbReference type="PATRIC" id="fig|1206767.3.peg.763"/>
<gene>
    <name evidence="7" type="primary">pgl</name>
    <name evidence="9" type="ORF">B193_0801</name>
</gene>
<dbReference type="Gene3D" id="3.40.50.1360">
    <property type="match status" value="1"/>
</dbReference>
<organism evidence="9 10">
    <name type="scientific">Solidesulfovibrio magneticus str. Maddingley MBC34</name>
    <dbReference type="NCBI Taxonomy" id="1206767"/>
    <lineage>
        <taxon>Bacteria</taxon>
        <taxon>Pseudomonadati</taxon>
        <taxon>Thermodesulfobacteriota</taxon>
        <taxon>Desulfovibrionia</taxon>
        <taxon>Desulfovibrionales</taxon>
        <taxon>Desulfovibrionaceae</taxon>
        <taxon>Solidesulfovibrio</taxon>
    </lineage>
</organism>
<comment type="similarity">
    <text evidence="4 7">Belongs to the glucosamine/galactosamine-6-phosphate isomerase family. 6-phosphogluconolactonase subfamily.</text>
</comment>
<evidence type="ECO:0000256" key="4">
    <source>
        <dbReference type="ARBA" id="ARBA00010662"/>
    </source>
</evidence>
<protein>
    <recommendedName>
        <fullName evidence="6 7">6-phosphogluconolactonase</fullName>
        <shortName evidence="7">6PGL</shortName>
        <ecNumber evidence="5 7">3.1.1.31</ecNumber>
    </recommendedName>
</protein>
<comment type="caution">
    <text evidence="9">The sequence shown here is derived from an EMBL/GenBank/DDBJ whole genome shotgun (WGS) entry which is preliminary data.</text>
</comment>
<accession>K6HDD0</accession>
<name>K6HDD0_9BACT</name>
<evidence type="ECO:0000256" key="1">
    <source>
        <dbReference type="ARBA" id="ARBA00000832"/>
    </source>
</evidence>
<comment type="function">
    <text evidence="2 7">Hydrolysis of 6-phosphogluconolactone to 6-phosphogluconate.</text>
</comment>
<sequence length="239" mass="25106">MTPRVRRFTDLAALTEAAFAFVAERAIEAVAARGRFSLALSGGSTPLPLYAALAERGLGIAWDDALLFFGDERLVPWDDPENTFGVVRRVLFDKIAVPAANIRPMPVQLTPPEAAGAAYEAEVRAALGRPDEAVPRFDLILLGMGPDGHTASLFPGSPVLGETKRLVAAAPPPTTAKPAVARLTFTLPLLDAARRVAFLVAAKGKQAPLAKALAGVPDPAVPASLVRPESGVDWFVAEG</sequence>
<evidence type="ECO:0000259" key="8">
    <source>
        <dbReference type="Pfam" id="PF01182"/>
    </source>
</evidence>
<dbReference type="InterPro" id="IPR039104">
    <property type="entry name" value="6PGL"/>
</dbReference>
<evidence type="ECO:0000256" key="6">
    <source>
        <dbReference type="ARBA" id="ARBA00020337"/>
    </source>
</evidence>
<dbReference type="EC" id="3.1.1.31" evidence="5 7"/>
<feature type="domain" description="Glucosamine/galactosamine-6-phosphate isomerase" evidence="8">
    <location>
        <begin position="10"/>
        <end position="231"/>
    </location>
</feature>
<dbReference type="InterPro" id="IPR037171">
    <property type="entry name" value="NagB/RpiA_transferase-like"/>
</dbReference>
<dbReference type="NCBIfam" id="TIGR01198">
    <property type="entry name" value="pgl"/>
    <property type="match status" value="1"/>
</dbReference>
<evidence type="ECO:0000256" key="5">
    <source>
        <dbReference type="ARBA" id="ARBA00013198"/>
    </source>
</evidence>
<dbReference type="GO" id="GO:0006098">
    <property type="term" value="P:pentose-phosphate shunt"/>
    <property type="evidence" value="ECO:0007669"/>
    <property type="project" value="UniProtKB-UniPathway"/>
</dbReference>
<dbReference type="AlphaFoldDB" id="K6HDD0"/>
<dbReference type="CDD" id="cd01400">
    <property type="entry name" value="6PGL"/>
    <property type="match status" value="1"/>
</dbReference>
<dbReference type="GO" id="GO:0017057">
    <property type="term" value="F:6-phosphogluconolactonase activity"/>
    <property type="evidence" value="ECO:0007669"/>
    <property type="project" value="UniProtKB-UniRule"/>
</dbReference>
<dbReference type="EMBL" id="ALAO01000068">
    <property type="protein sequence ID" value="EKO40478.1"/>
    <property type="molecule type" value="Genomic_DNA"/>
</dbReference>
<comment type="pathway">
    <text evidence="3 7">Carbohydrate degradation; pentose phosphate pathway; D-ribulose 5-phosphate from D-glucose 6-phosphate (oxidative stage): step 2/3.</text>
</comment>
<dbReference type="GO" id="GO:0005975">
    <property type="term" value="P:carbohydrate metabolic process"/>
    <property type="evidence" value="ECO:0007669"/>
    <property type="project" value="UniProtKB-UniRule"/>
</dbReference>
<evidence type="ECO:0000313" key="10">
    <source>
        <dbReference type="Proteomes" id="UP000006272"/>
    </source>
</evidence>
<dbReference type="PANTHER" id="PTHR11054:SF0">
    <property type="entry name" value="6-PHOSPHOGLUCONOLACTONASE"/>
    <property type="match status" value="1"/>
</dbReference>
<dbReference type="Proteomes" id="UP000006272">
    <property type="component" value="Unassembled WGS sequence"/>
</dbReference>
<evidence type="ECO:0000256" key="2">
    <source>
        <dbReference type="ARBA" id="ARBA00002681"/>
    </source>
</evidence>
<proteinExistence type="inferred from homology"/>
<dbReference type="InterPro" id="IPR005900">
    <property type="entry name" value="6-phosphogluconolactonase_DevB"/>
</dbReference>
<evidence type="ECO:0000256" key="7">
    <source>
        <dbReference type="RuleBase" id="RU365095"/>
    </source>
</evidence>
<comment type="catalytic activity">
    <reaction evidence="1 7">
        <text>6-phospho-D-glucono-1,5-lactone + H2O = 6-phospho-D-gluconate + H(+)</text>
        <dbReference type="Rhea" id="RHEA:12556"/>
        <dbReference type="ChEBI" id="CHEBI:15377"/>
        <dbReference type="ChEBI" id="CHEBI:15378"/>
        <dbReference type="ChEBI" id="CHEBI:57955"/>
        <dbReference type="ChEBI" id="CHEBI:58759"/>
        <dbReference type="EC" id="3.1.1.31"/>
    </reaction>
</comment>
<evidence type="ECO:0000313" key="9">
    <source>
        <dbReference type="EMBL" id="EKO40478.1"/>
    </source>
</evidence>
<evidence type="ECO:0000256" key="3">
    <source>
        <dbReference type="ARBA" id="ARBA00004961"/>
    </source>
</evidence>
<keyword evidence="7" id="KW-0378">Hydrolase</keyword>